<keyword evidence="3" id="KW-0501">Molybdenum cofactor biosynthesis</keyword>
<organism evidence="5 6">
    <name type="scientific">Faecalicatena orotica</name>
    <dbReference type="NCBI Taxonomy" id="1544"/>
    <lineage>
        <taxon>Bacteria</taxon>
        <taxon>Bacillati</taxon>
        <taxon>Bacillota</taxon>
        <taxon>Clostridia</taxon>
        <taxon>Lachnospirales</taxon>
        <taxon>Lachnospiraceae</taxon>
        <taxon>Faecalicatena</taxon>
    </lineage>
</organism>
<proteinExistence type="predicted"/>
<dbReference type="PROSITE" id="PS01078">
    <property type="entry name" value="MOCF_BIOSYNTHESIS_1"/>
    <property type="match status" value="1"/>
</dbReference>
<evidence type="ECO:0000256" key="2">
    <source>
        <dbReference type="ARBA" id="ARBA00005046"/>
    </source>
</evidence>
<evidence type="ECO:0000256" key="1">
    <source>
        <dbReference type="ARBA" id="ARBA00003487"/>
    </source>
</evidence>
<dbReference type="SMART" id="SM00852">
    <property type="entry name" value="MoCF_biosynth"/>
    <property type="match status" value="1"/>
</dbReference>
<protein>
    <submittedName>
        <fullName evidence="5">Molybdenum cofactor synthesis domain-containing protein</fullName>
    </submittedName>
</protein>
<comment type="function">
    <text evidence="1">May be involved in the biosynthesis of molybdopterin.</text>
</comment>
<dbReference type="Pfam" id="PF00994">
    <property type="entry name" value="MoCF_biosynth"/>
    <property type="match status" value="1"/>
</dbReference>
<feature type="domain" description="MoaB/Mog" evidence="4">
    <location>
        <begin position="8"/>
        <end position="152"/>
    </location>
</feature>
<dbReference type="InterPro" id="IPR051920">
    <property type="entry name" value="MPT_Adenylyltrnsfr/MoaC-Rel"/>
</dbReference>
<dbReference type="EMBL" id="QGDL01000014">
    <property type="protein sequence ID" value="PWJ23504.1"/>
    <property type="molecule type" value="Genomic_DNA"/>
</dbReference>
<evidence type="ECO:0000256" key="3">
    <source>
        <dbReference type="ARBA" id="ARBA00023150"/>
    </source>
</evidence>
<comment type="caution">
    <text evidence="5">The sequence shown here is derived from an EMBL/GenBank/DDBJ whole genome shotgun (WGS) entry which is preliminary data.</text>
</comment>
<name>A0A2Y9BNS0_9FIRM</name>
<comment type="pathway">
    <text evidence="2">Cofactor biosynthesis; molybdopterin biosynthesis.</text>
</comment>
<dbReference type="Proteomes" id="UP000245845">
    <property type="component" value="Unassembled WGS sequence"/>
</dbReference>
<dbReference type="GO" id="GO:0006777">
    <property type="term" value="P:Mo-molybdopterin cofactor biosynthetic process"/>
    <property type="evidence" value="ECO:0007669"/>
    <property type="project" value="UniProtKB-KW"/>
</dbReference>
<dbReference type="UniPathway" id="UPA00344"/>
<evidence type="ECO:0000259" key="4">
    <source>
        <dbReference type="SMART" id="SM00852"/>
    </source>
</evidence>
<dbReference type="NCBIfam" id="TIGR00177">
    <property type="entry name" value="molyb_syn"/>
    <property type="match status" value="1"/>
</dbReference>
<dbReference type="PANTHER" id="PTHR43764:SF1">
    <property type="entry name" value="MOLYBDOPTERIN MOLYBDOTRANSFERASE"/>
    <property type="match status" value="1"/>
</dbReference>
<dbReference type="AlphaFoldDB" id="A0A2Y9BNS0"/>
<accession>A0A2Y9BNS0</accession>
<gene>
    <name evidence="5" type="ORF">A8806_114130</name>
</gene>
<reference evidence="5 6" key="1">
    <citation type="submission" date="2018-05" db="EMBL/GenBank/DDBJ databases">
        <title>The Hungate 1000. A catalogue of reference genomes from the rumen microbiome.</title>
        <authorList>
            <person name="Kelly W."/>
        </authorList>
    </citation>
    <scope>NUCLEOTIDE SEQUENCE [LARGE SCALE GENOMIC DNA]</scope>
    <source>
        <strain evidence="5 6">NLAE-zl-C242</strain>
    </source>
</reference>
<sequence length="172" mass="18704">MKRKWKTAVITLSDKGYAGEREDKSGPLIREMIEHEGYETAEMILLPDDQKMLEEKLIELCDEKKMDLILTTGGTGFSPRDCTPEATLAVASKNAPGIAEAMRYASLQITPRAMLSRGASVIRGETLIVNLPGSPKAVKENLECILSSLPHGLEIMKGMTGECGSKVKNPGL</sequence>
<dbReference type="OrthoDB" id="9784492at2"/>
<evidence type="ECO:0000313" key="6">
    <source>
        <dbReference type="Proteomes" id="UP000245845"/>
    </source>
</evidence>
<keyword evidence="6" id="KW-1185">Reference proteome</keyword>
<dbReference type="Gene3D" id="3.40.980.10">
    <property type="entry name" value="MoaB/Mog-like domain"/>
    <property type="match status" value="1"/>
</dbReference>
<evidence type="ECO:0000313" key="5">
    <source>
        <dbReference type="EMBL" id="PWJ23504.1"/>
    </source>
</evidence>
<dbReference type="InterPro" id="IPR008284">
    <property type="entry name" value="MoCF_biosynth_CS"/>
</dbReference>
<dbReference type="RefSeq" id="WP_109733018.1">
    <property type="nucleotide sequence ID" value="NZ_BAAACK010000015.1"/>
</dbReference>
<dbReference type="InterPro" id="IPR001453">
    <property type="entry name" value="MoaB/Mog_dom"/>
</dbReference>
<dbReference type="InterPro" id="IPR036425">
    <property type="entry name" value="MoaB/Mog-like_dom_sf"/>
</dbReference>
<dbReference type="SUPFAM" id="SSF53218">
    <property type="entry name" value="Molybdenum cofactor biosynthesis proteins"/>
    <property type="match status" value="1"/>
</dbReference>
<dbReference type="CDD" id="cd00886">
    <property type="entry name" value="MogA_MoaB"/>
    <property type="match status" value="1"/>
</dbReference>
<dbReference type="PANTHER" id="PTHR43764">
    <property type="entry name" value="MOLYBDENUM COFACTOR BIOSYNTHESIS"/>
    <property type="match status" value="1"/>
</dbReference>